<name>A0ABQ6P547_9SPHN</name>
<evidence type="ECO:0000256" key="1">
    <source>
        <dbReference type="SAM" id="MobiDB-lite"/>
    </source>
</evidence>
<dbReference type="Pfam" id="PF05489">
    <property type="entry name" value="Phage_tail_X"/>
    <property type="match status" value="1"/>
</dbReference>
<dbReference type="EMBL" id="BTFW01000001">
    <property type="protein sequence ID" value="GMM59926.1"/>
    <property type="molecule type" value="Genomic_DNA"/>
</dbReference>
<evidence type="ECO:0000313" key="2">
    <source>
        <dbReference type="EMBL" id="GMM59926.1"/>
    </source>
</evidence>
<sequence>MAVTATAQQDDMLDAICWRTLGTTAGGVVEQALDLNPGLSETALIAAGTRVLLPDPPTGDPVSTLDTTNLWD</sequence>
<keyword evidence="3" id="KW-1185">Reference proteome</keyword>
<evidence type="ECO:0000313" key="3">
    <source>
        <dbReference type="Proteomes" id="UP001187221"/>
    </source>
</evidence>
<dbReference type="Proteomes" id="UP001187221">
    <property type="component" value="Unassembled WGS sequence"/>
</dbReference>
<comment type="caution">
    <text evidence="2">The sequence shown here is derived from an EMBL/GenBank/DDBJ whole genome shotgun (WGS) entry which is preliminary data.</text>
</comment>
<dbReference type="InterPro" id="IPR008861">
    <property type="entry name" value="GpX-like"/>
</dbReference>
<proteinExistence type="predicted"/>
<organism evidence="2 3">
    <name type="scientific">Novosphingobium pituita</name>
    <dbReference type="NCBI Taxonomy" id="3056842"/>
    <lineage>
        <taxon>Bacteria</taxon>
        <taxon>Pseudomonadati</taxon>
        <taxon>Pseudomonadota</taxon>
        <taxon>Alphaproteobacteria</taxon>
        <taxon>Sphingomonadales</taxon>
        <taxon>Sphingomonadaceae</taxon>
        <taxon>Novosphingobium</taxon>
    </lineage>
</organism>
<reference evidence="2 3" key="1">
    <citation type="submission" date="2023-06" db="EMBL/GenBank/DDBJ databases">
        <title>Draft genome sequence of Novosphingobium sp. strain IK01.</title>
        <authorList>
            <person name="Hatamoto M."/>
            <person name="Ikarashi T."/>
            <person name="Yamaguchi T."/>
        </authorList>
    </citation>
    <scope>NUCLEOTIDE SEQUENCE [LARGE SCALE GENOMIC DNA]</scope>
    <source>
        <strain evidence="2 3">IK01</strain>
    </source>
</reference>
<protein>
    <submittedName>
        <fullName evidence="2">Tail protein X</fullName>
    </submittedName>
</protein>
<feature type="region of interest" description="Disordered" evidence="1">
    <location>
        <begin position="53"/>
        <end position="72"/>
    </location>
</feature>
<accession>A0ABQ6P547</accession>
<dbReference type="RefSeq" id="WP_317973756.1">
    <property type="nucleotide sequence ID" value="NZ_BTFW01000001.1"/>
</dbReference>
<gene>
    <name evidence="2" type="ORF">NUTIK01_07030</name>
</gene>